<evidence type="ECO:0000313" key="2">
    <source>
        <dbReference type="EMBL" id="TEA06920.1"/>
    </source>
</evidence>
<feature type="compositionally biased region" description="Polar residues" evidence="1">
    <location>
        <begin position="44"/>
        <end position="59"/>
    </location>
</feature>
<dbReference type="AlphaFoldDB" id="A0A4R8SX39"/>
<dbReference type="EMBL" id="PECL01000007">
    <property type="protein sequence ID" value="TEA06920.1"/>
    <property type="molecule type" value="Genomic_DNA"/>
</dbReference>
<feature type="region of interest" description="Disordered" evidence="1">
    <location>
        <begin position="1"/>
        <end position="59"/>
    </location>
</feature>
<dbReference type="Proteomes" id="UP000294604">
    <property type="component" value="Unassembled WGS sequence"/>
</dbReference>
<accession>A0A4R8SX39</accession>
<sequence>MGVMGPKTNSPSSATRVEDEGEQSEMRQIDYSDPPAAGGAVGSLDSTEISRATNSSRSK</sequence>
<evidence type="ECO:0000256" key="1">
    <source>
        <dbReference type="SAM" id="MobiDB-lite"/>
    </source>
</evidence>
<name>A0A4R8SX39_9MYCO</name>
<reference evidence="2 3" key="1">
    <citation type="journal article" date="2019" name="Sci. Rep.">
        <title>Extended insight into the Mycobacterium chelonae-abscessus complex through whole genome sequencing of Mycobacterium salmoniphilum outbreak and Mycobacterium salmoniphilum-like strains.</title>
        <authorList>
            <person name="Behra P.R.K."/>
            <person name="Das S."/>
            <person name="Pettersson B.M.F."/>
            <person name="Shirreff L."/>
            <person name="DuCote T."/>
            <person name="Jacobsson K.G."/>
            <person name="Ennis D.G."/>
            <person name="Kirsebom L.A."/>
        </authorList>
    </citation>
    <scope>NUCLEOTIDE SEQUENCE [LARGE SCALE GENOMIC DNA]</scope>
    <source>
        <strain evidence="2 3">CCUG 60884</strain>
    </source>
</reference>
<evidence type="ECO:0000313" key="3">
    <source>
        <dbReference type="Proteomes" id="UP000294604"/>
    </source>
</evidence>
<gene>
    <name evidence="2" type="ORF">CCUG60884_02061</name>
</gene>
<comment type="caution">
    <text evidence="2">The sequence shown here is derived from an EMBL/GenBank/DDBJ whole genome shotgun (WGS) entry which is preliminary data.</text>
</comment>
<proteinExistence type="predicted"/>
<organism evidence="2 3">
    <name type="scientific">Mycobacteroides salmoniphilum</name>
    <dbReference type="NCBI Taxonomy" id="404941"/>
    <lineage>
        <taxon>Bacteria</taxon>
        <taxon>Bacillati</taxon>
        <taxon>Actinomycetota</taxon>
        <taxon>Actinomycetes</taxon>
        <taxon>Mycobacteriales</taxon>
        <taxon>Mycobacteriaceae</taxon>
        <taxon>Mycobacteroides</taxon>
    </lineage>
</organism>
<protein>
    <submittedName>
        <fullName evidence="2">Uncharacterized protein</fullName>
    </submittedName>
</protein>